<reference evidence="2" key="1">
    <citation type="submission" date="2020-07" db="EMBL/GenBank/DDBJ databases">
        <title>Metabolic diversity and evolutionary history of the archaeal phylum ###Micrarchaeota### uncovered from a freshwater lake metagenome.</title>
        <authorList>
            <person name="Kadnikov V.V."/>
            <person name="Savvichev A.S."/>
            <person name="Mardanov A.V."/>
            <person name="Beletsky A.V."/>
            <person name="Chupakov A.V."/>
            <person name="Kokryatskaya N.M."/>
            <person name="Pimenov N.V."/>
            <person name="Ravin N.V."/>
        </authorList>
    </citation>
    <scope>NUCLEOTIDE SEQUENCE [LARGE SCALE GENOMIC DNA]</scope>
</reference>
<accession>A0A7D6BMY9</accession>
<dbReference type="Proteomes" id="UP000510821">
    <property type="component" value="Chromosome"/>
</dbReference>
<dbReference type="KEGG" id="flt:Sv326_0087"/>
<dbReference type="EMBL" id="CP058998">
    <property type="protein sequence ID" value="QLJ52262.1"/>
    <property type="molecule type" value="Genomic_DNA"/>
</dbReference>
<evidence type="ECO:0000313" key="2">
    <source>
        <dbReference type="Proteomes" id="UP000510821"/>
    </source>
</evidence>
<dbReference type="AlphaFoldDB" id="A0A7D6BMY9"/>
<organism evidence="1 2">
    <name type="scientific">Fermentimicrarchaeum limneticum</name>
    <dbReference type="NCBI Taxonomy" id="2795018"/>
    <lineage>
        <taxon>Archaea</taxon>
        <taxon>Candidatus Micrarchaeota</taxon>
        <taxon>Candidatus Fermentimicrarchaeales</taxon>
        <taxon>Candidatus Fermentimicrarchaeaceae</taxon>
        <taxon>Candidatus Fermentimicrarchaeum</taxon>
    </lineage>
</organism>
<gene>
    <name evidence="1" type="ORF">Sv326_0087</name>
</gene>
<evidence type="ECO:0000313" key="1">
    <source>
        <dbReference type="EMBL" id="QLJ52262.1"/>
    </source>
</evidence>
<proteinExistence type="predicted"/>
<protein>
    <submittedName>
        <fullName evidence="1">Uncharacterized protein</fullName>
    </submittedName>
</protein>
<name>A0A7D6BMY9_FERL1</name>
<sequence>MARYKTKPYSNKPCLPGQEFVFTMPDGREVGKARSVADLVRMLKIAPLSSVLHHANGGHFAPWLEMIGEKETAGKIRDIKGSDETVRKKLVQAF</sequence>